<comment type="similarity">
    <text evidence="3">Belongs to the HARBI1 family.</text>
</comment>
<name>A0ABM4D0G3_HYDVU</name>
<proteinExistence type="inferred from homology"/>
<comment type="subcellular location">
    <subcellularLocation>
        <location evidence="2">Nucleus</location>
    </subcellularLocation>
</comment>
<keyword evidence="9" id="KW-1185">Reference proteome</keyword>
<gene>
    <name evidence="10" type="primary">LOC136088009</name>
</gene>
<evidence type="ECO:0000256" key="7">
    <source>
        <dbReference type="ARBA" id="ARBA00023242"/>
    </source>
</evidence>
<organism evidence="9 10">
    <name type="scientific">Hydra vulgaris</name>
    <name type="common">Hydra</name>
    <name type="synonym">Hydra attenuata</name>
    <dbReference type="NCBI Taxonomy" id="6087"/>
    <lineage>
        <taxon>Eukaryota</taxon>
        <taxon>Metazoa</taxon>
        <taxon>Cnidaria</taxon>
        <taxon>Hydrozoa</taxon>
        <taxon>Hydroidolina</taxon>
        <taxon>Anthoathecata</taxon>
        <taxon>Aplanulata</taxon>
        <taxon>Hydridae</taxon>
        <taxon>Hydra</taxon>
    </lineage>
</organism>
<dbReference type="InterPro" id="IPR027806">
    <property type="entry name" value="HARBI1_dom"/>
</dbReference>
<dbReference type="PANTHER" id="PTHR22930">
    <property type="match status" value="1"/>
</dbReference>
<protein>
    <submittedName>
        <fullName evidence="10">Uncharacterized protein LOC136088009</fullName>
    </submittedName>
</protein>
<dbReference type="InterPro" id="IPR045249">
    <property type="entry name" value="HARBI1-like"/>
</dbReference>
<evidence type="ECO:0000259" key="8">
    <source>
        <dbReference type="Pfam" id="PF13359"/>
    </source>
</evidence>
<dbReference type="RefSeq" id="XP_065667718.1">
    <property type="nucleotide sequence ID" value="XM_065811646.1"/>
</dbReference>
<evidence type="ECO:0000256" key="2">
    <source>
        <dbReference type="ARBA" id="ARBA00004123"/>
    </source>
</evidence>
<evidence type="ECO:0000313" key="9">
    <source>
        <dbReference type="Proteomes" id="UP001652625"/>
    </source>
</evidence>
<keyword evidence="4" id="KW-0540">Nuclease</keyword>
<keyword evidence="5" id="KW-0479">Metal-binding</keyword>
<keyword evidence="7" id="KW-0539">Nucleus</keyword>
<dbReference type="GeneID" id="136088009"/>
<keyword evidence="6" id="KW-0378">Hydrolase</keyword>
<feature type="domain" description="DDE Tnp4" evidence="8">
    <location>
        <begin position="34"/>
        <end position="174"/>
    </location>
</feature>
<evidence type="ECO:0000256" key="5">
    <source>
        <dbReference type="ARBA" id="ARBA00022723"/>
    </source>
</evidence>
<evidence type="ECO:0000256" key="1">
    <source>
        <dbReference type="ARBA" id="ARBA00001968"/>
    </source>
</evidence>
<sequence length="236" mass="27461">MYLPREAEVKEFMKRFKDMSSFPLVVGAVDGCFVDSRYLFRDIFVGWTGKSHDSRVFKNSPLYLECQQKRFLPNDFSRSSRICFHPNDFSRSSRISQEGDSAYSLKEWLMKPYSDRGNLSREENFFNFSLYRSRVVVENAFSRLKGRFQCISKRIDTSVGNFVKIVSACCILHNFCEISNQSFSEEWLQSIDVNMVNMSTGRNDSVRIEAEEARSAIKQYISSFINLINNNCNTFS</sequence>
<dbReference type="Proteomes" id="UP001652625">
    <property type="component" value="Chromosome 12"/>
</dbReference>
<dbReference type="PANTHER" id="PTHR22930:SF85">
    <property type="entry name" value="GH03217P-RELATED"/>
    <property type="match status" value="1"/>
</dbReference>
<reference evidence="10" key="1">
    <citation type="submission" date="2025-08" db="UniProtKB">
        <authorList>
            <consortium name="RefSeq"/>
        </authorList>
    </citation>
    <scope>IDENTIFICATION</scope>
</reference>
<evidence type="ECO:0000313" key="10">
    <source>
        <dbReference type="RefSeq" id="XP_065667718.1"/>
    </source>
</evidence>
<accession>A0ABM4D0G3</accession>
<evidence type="ECO:0000256" key="3">
    <source>
        <dbReference type="ARBA" id="ARBA00006958"/>
    </source>
</evidence>
<dbReference type="Pfam" id="PF13359">
    <property type="entry name" value="DDE_Tnp_4"/>
    <property type="match status" value="1"/>
</dbReference>
<evidence type="ECO:0000256" key="6">
    <source>
        <dbReference type="ARBA" id="ARBA00022801"/>
    </source>
</evidence>
<comment type="cofactor">
    <cofactor evidence="1">
        <name>a divalent metal cation</name>
        <dbReference type="ChEBI" id="CHEBI:60240"/>
    </cofactor>
</comment>
<evidence type="ECO:0000256" key="4">
    <source>
        <dbReference type="ARBA" id="ARBA00022722"/>
    </source>
</evidence>